<feature type="signal peptide" evidence="3">
    <location>
        <begin position="1"/>
        <end position="19"/>
    </location>
</feature>
<comment type="caution">
    <text evidence="5">The sequence shown here is derived from an EMBL/GenBank/DDBJ whole genome shotgun (WGS) entry which is preliminary data.</text>
</comment>
<keyword evidence="2" id="KW-1134">Transmembrane beta strand</keyword>
<evidence type="ECO:0000256" key="2">
    <source>
        <dbReference type="PROSITE-ProRule" id="PRU01360"/>
    </source>
</evidence>
<keyword evidence="1 3" id="KW-0732">Signal</keyword>
<dbReference type="Pfam" id="PF07715">
    <property type="entry name" value="Plug"/>
    <property type="match status" value="1"/>
</dbReference>
<gene>
    <name evidence="5" type="ORF">KW502_08315</name>
</gene>
<keyword evidence="6" id="KW-1185">Reference proteome</keyword>
<dbReference type="PANTHER" id="PTHR30069">
    <property type="entry name" value="TONB-DEPENDENT OUTER MEMBRANE RECEPTOR"/>
    <property type="match status" value="1"/>
</dbReference>
<keyword evidence="2" id="KW-0472">Membrane</keyword>
<sequence>MKKLLLTFFLFLNILHANAQETTTIKKDSIKRNELEEVVLTGQYNPQSINKSVFEVNVITQKDIQLLAGNNLADVLNQTLNINIQQNGEGQSKFRQFGFNGEYVKILVDNVPMIGAEGFGNDIDAAQINLDDIEQIEIIEGSMGVQYGSDAVTGVINIITKKSAKHKWQITPYLQEETIGNEYGWFDEGRHIQSLKIGHNISDQLYANILYTRNDFKGYQGRNKGVNYYNKNLEQDSLRGYEWLPKEQNNIKALINFDNHKNFRAFYKFEYFTEETLRYANNVLFNKNTATQTVNPTANDNIFNSERFYHHLNASGIIKNQVNYNVSVSYQEQVKNYEQFTYRLKTEEKIPLEKYDYNTRKGFFSRGNFSNFFNSKTAKLELGYEVNLDEGSASGLAEQAIEDRTKQQQLKNYSFFASSEIKASDMLSIRPGARIMTSSLFETKPSFSITTKLQLPKDYQLRVIGGMAPKVPTFEQLYYYMVDSNHNIQGNENLNLENGKSLFLHLKKTFWSKNYNLKFTPKFSAWYLDVDDKIALVVKNTSPLSFEFQNIDLYKTWGLSLRNNLSYKNFSANFGVSFSGTSQVLDEAENADHGYLYAFQANANLSYRIPKWNTTFSTFYKYNGPAYQFSDGGVNDSVEQQKLEGYSWLNASIQKTFLNDFKVTIGARNLLDITRLNLSNGQGGGHSNGTANQSLGYGRSYFLKLLYNLNF</sequence>
<evidence type="ECO:0000259" key="4">
    <source>
        <dbReference type="Pfam" id="PF07715"/>
    </source>
</evidence>
<reference evidence="5 6" key="1">
    <citation type="submission" date="2021-07" db="EMBL/GenBank/DDBJ databases">
        <title>Mesonia aestuariivivens sp. nov., isolated from a tidal flat.</title>
        <authorList>
            <person name="Kim Y.-O."/>
            <person name="Yoon J.-H."/>
        </authorList>
    </citation>
    <scope>NUCLEOTIDE SEQUENCE [LARGE SCALE GENOMIC DNA]</scope>
    <source>
        <strain evidence="5 6">JHPTF-M18</strain>
    </source>
</reference>
<keyword evidence="5" id="KW-0675">Receptor</keyword>
<feature type="chain" id="PRO_5045050071" evidence="3">
    <location>
        <begin position="20"/>
        <end position="711"/>
    </location>
</feature>
<dbReference type="Proteomes" id="UP000719267">
    <property type="component" value="Unassembled WGS sequence"/>
</dbReference>
<dbReference type="RefSeq" id="WP_219040089.1">
    <property type="nucleotide sequence ID" value="NZ_JAHWDF010000007.1"/>
</dbReference>
<evidence type="ECO:0000313" key="6">
    <source>
        <dbReference type="Proteomes" id="UP000719267"/>
    </source>
</evidence>
<protein>
    <submittedName>
        <fullName evidence="5">TonB-dependent receptor plug domain-containing protein</fullName>
    </submittedName>
</protein>
<dbReference type="InterPro" id="IPR039426">
    <property type="entry name" value="TonB-dep_rcpt-like"/>
</dbReference>
<evidence type="ECO:0000313" key="5">
    <source>
        <dbReference type="EMBL" id="MBW2961801.1"/>
    </source>
</evidence>
<name>A0ABS6W1S6_9FLAO</name>
<comment type="similarity">
    <text evidence="2">Belongs to the TonB-dependent receptor family.</text>
</comment>
<keyword evidence="2" id="KW-0812">Transmembrane</keyword>
<accession>A0ABS6W1S6</accession>
<comment type="subcellular location">
    <subcellularLocation>
        <location evidence="2">Cell outer membrane</location>
        <topology evidence="2">Multi-pass membrane protein</topology>
    </subcellularLocation>
</comment>
<dbReference type="PANTHER" id="PTHR30069:SF29">
    <property type="entry name" value="HEMOGLOBIN AND HEMOGLOBIN-HAPTOGLOBIN-BINDING PROTEIN 1-RELATED"/>
    <property type="match status" value="1"/>
</dbReference>
<feature type="domain" description="TonB-dependent receptor plug" evidence="4">
    <location>
        <begin position="52"/>
        <end position="155"/>
    </location>
</feature>
<proteinExistence type="inferred from homology"/>
<evidence type="ECO:0000256" key="3">
    <source>
        <dbReference type="SAM" id="SignalP"/>
    </source>
</evidence>
<keyword evidence="2" id="KW-0813">Transport</keyword>
<organism evidence="5 6">
    <name type="scientific">Mesonia aestuariivivens</name>
    <dbReference type="NCBI Taxonomy" id="2796128"/>
    <lineage>
        <taxon>Bacteria</taxon>
        <taxon>Pseudomonadati</taxon>
        <taxon>Bacteroidota</taxon>
        <taxon>Flavobacteriia</taxon>
        <taxon>Flavobacteriales</taxon>
        <taxon>Flavobacteriaceae</taxon>
        <taxon>Mesonia</taxon>
    </lineage>
</organism>
<evidence type="ECO:0000256" key="1">
    <source>
        <dbReference type="ARBA" id="ARBA00022729"/>
    </source>
</evidence>
<dbReference type="EMBL" id="JAHWDF010000007">
    <property type="protein sequence ID" value="MBW2961801.1"/>
    <property type="molecule type" value="Genomic_DNA"/>
</dbReference>
<keyword evidence="2" id="KW-0998">Cell outer membrane</keyword>
<dbReference type="PROSITE" id="PS52016">
    <property type="entry name" value="TONB_DEPENDENT_REC_3"/>
    <property type="match status" value="1"/>
</dbReference>
<dbReference type="InterPro" id="IPR012910">
    <property type="entry name" value="Plug_dom"/>
</dbReference>